<keyword evidence="3" id="KW-1185">Reference proteome</keyword>
<proteinExistence type="predicted"/>
<organism evidence="2 3">
    <name type="scientific">Aureimonas jatrophae</name>
    <dbReference type="NCBI Taxonomy" id="1166073"/>
    <lineage>
        <taxon>Bacteria</taxon>
        <taxon>Pseudomonadati</taxon>
        <taxon>Pseudomonadota</taxon>
        <taxon>Alphaproteobacteria</taxon>
        <taxon>Hyphomicrobiales</taxon>
        <taxon>Aurantimonadaceae</taxon>
        <taxon>Aureimonas</taxon>
    </lineage>
</organism>
<keyword evidence="1" id="KW-1133">Transmembrane helix</keyword>
<reference evidence="2 3" key="1">
    <citation type="submission" date="2016-10" db="EMBL/GenBank/DDBJ databases">
        <authorList>
            <person name="de Groot N.N."/>
        </authorList>
    </citation>
    <scope>NUCLEOTIDE SEQUENCE [LARGE SCALE GENOMIC DNA]</scope>
    <source>
        <strain evidence="3">L7-484,KACC 16230,DSM 25025</strain>
    </source>
</reference>
<feature type="transmembrane region" description="Helical" evidence="1">
    <location>
        <begin position="17"/>
        <end position="37"/>
    </location>
</feature>
<keyword evidence="1" id="KW-0812">Transmembrane</keyword>
<name>A0A1H0GQE7_9HYPH</name>
<evidence type="ECO:0000313" key="3">
    <source>
        <dbReference type="Proteomes" id="UP000198793"/>
    </source>
</evidence>
<dbReference type="AlphaFoldDB" id="A0A1H0GQE7"/>
<evidence type="ECO:0000313" key="2">
    <source>
        <dbReference type="EMBL" id="SDO09084.1"/>
    </source>
</evidence>
<gene>
    <name evidence="2" type="ORF">SAMN05192530_103256</name>
</gene>
<sequence>MDGRRIMRQETLGPYRGLYYGLTISALFWLVGLNLGLAM</sequence>
<keyword evidence="1" id="KW-0472">Membrane</keyword>
<accession>A0A1H0GQE7</accession>
<evidence type="ECO:0000256" key="1">
    <source>
        <dbReference type="SAM" id="Phobius"/>
    </source>
</evidence>
<protein>
    <submittedName>
        <fullName evidence="2">Uncharacterized protein</fullName>
    </submittedName>
</protein>
<dbReference type="EMBL" id="FNIT01000003">
    <property type="protein sequence ID" value="SDO09084.1"/>
    <property type="molecule type" value="Genomic_DNA"/>
</dbReference>
<dbReference type="Proteomes" id="UP000198793">
    <property type="component" value="Unassembled WGS sequence"/>
</dbReference>